<dbReference type="EMBL" id="VSSQ01069968">
    <property type="protein sequence ID" value="MPN21886.1"/>
    <property type="molecule type" value="Genomic_DNA"/>
</dbReference>
<accession>A0A645G6V6</accession>
<gene>
    <name evidence="1" type="ORF">SDC9_169268</name>
</gene>
<evidence type="ECO:0000313" key="1">
    <source>
        <dbReference type="EMBL" id="MPN21886.1"/>
    </source>
</evidence>
<reference evidence="1" key="1">
    <citation type="submission" date="2019-08" db="EMBL/GenBank/DDBJ databases">
        <authorList>
            <person name="Kucharzyk K."/>
            <person name="Murdoch R.W."/>
            <person name="Higgins S."/>
            <person name="Loffler F."/>
        </authorList>
    </citation>
    <scope>NUCLEOTIDE SEQUENCE</scope>
</reference>
<organism evidence="1">
    <name type="scientific">bioreactor metagenome</name>
    <dbReference type="NCBI Taxonomy" id="1076179"/>
    <lineage>
        <taxon>unclassified sequences</taxon>
        <taxon>metagenomes</taxon>
        <taxon>ecological metagenomes</taxon>
    </lineage>
</organism>
<proteinExistence type="predicted"/>
<dbReference type="AlphaFoldDB" id="A0A645G6V6"/>
<protein>
    <submittedName>
        <fullName evidence="1">Uncharacterized protein</fullName>
    </submittedName>
</protein>
<sequence length="119" mass="13750">MPVRINGAPLALLALRIMVQIPEAVLWREYDRIINGSPRQGNPRIDIGIDLAKRVEIHYFIRRPCVILKPAFPLHRGLFLFRFHGGRLLGFQNRLLAILCQNGWGEARIWSILLGRYLL</sequence>
<comment type="caution">
    <text evidence="1">The sequence shown here is derived from an EMBL/GenBank/DDBJ whole genome shotgun (WGS) entry which is preliminary data.</text>
</comment>
<name>A0A645G6V6_9ZZZZ</name>